<comment type="catalytic activity">
    <reaction evidence="34">
        <text>5-(9Z-hexadecenoyloxy)-octadecanoate + H2O = 5-hydroxy-octadecanoate + (9Z)-hexadecenoate + H(+)</text>
        <dbReference type="Rhea" id="RHEA:52092"/>
        <dbReference type="ChEBI" id="CHEBI:15377"/>
        <dbReference type="ChEBI" id="CHEBI:15378"/>
        <dbReference type="ChEBI" id="CHEBI:32372"/>
        <dbReference type="ChEBI" id="CHEBI:136369"/>
        <dbReference type="ChEBI" id="CHEBI:136370"/>
    </reaction>
    <physiologicalReaction direction="left-to-right" evidence="34">
        <dbReference type="Rhea" id="RHEA:52093"/>
    </physiologicalReaction>
</comment>
<dbReference type="Pfam" id="PF17682">
    <property type="entry name" value="Tau95_N"/>
    <property type="match status" value="2"/>
</dbReference>
<reference evidence="47 48" key="1">
    <citation type="submission" date="2018-03" db="EMBL/GenBank/DDBJ databases">
        <title>Draft genome sequence of Rohu Carp (Labeo rohita).</title>
        <authorList>
            <person name="Das P."/>
            <person name="Kushwaha B."/>
            <person name="Joshi C.G."/>
            <person name="Kumar D."/>
            <person name="Nagpure N.S."/>
            <person name="Sahoo L."/>
            <person name="Das S.P."/>
            <person name="Bit A."/>
            <person name="Patnaik S."/>
            <person name="Meher P.K."/>
            <person name="Jayasankar P."/>
            <person name="Koringa P.G."/>
            <person name="Patel N.V."/>
            <person name="Hinsu A.T."/>
            <person name="Kumar R."/>
            <person name="Pandey M."/>
            <person name="Agarwal S."/>
            <person name="Srivastava S."/>
            <person name="Singh M."/>
            <person name="Iquebal M.A."/>
            <person name="Jaiswal S."/>
            <person name="Angadi U.B."/>
            <person name="Kumar N."/>
            <person name="Raza M."/>
            <person name="Shah T.M."/>
            <person name="Rai A."/>
            <person name="Jena J.K."/>
        </authorList>
    </citation>
    <scope>NUCLEOTIDE SEQUENCE [LARGE SCALE GENOMIC DNA]</scope>
    <source>
        <strain evidence="47">DASCIFA01</strain>
        <tissue evidence="47">Testis</tissue>
    </source>
</reference>
<evidence type="ECO:0000256" key="27">
    <source>
        <dbReference type="ARBA" id="ARBA00048800"/>
    </source>
</evidence>
<comment type="catalytic activity">
    <reaction evidence="29">
        <text>1,2,3-trioctanoylglycerol + H2O = dioctanoylglycerol + octanoate + H(+)</text>
        <dbReference type="Rhea" id="RHEA:47864"/>
        <dbReference type="ChEBI" id="CHEBI:15377"/>
        <dbReference type="ChEBI" id="CHEBI:15378"/>
        <dbReference type="ChEBI" id="CHEBI:25646"/>
        <dbReference type="ChEBI" id="CHEBI:76978"/>
        <dbReference type="ChEBI" id="CHEBI:88066"/>
    </reaction>
    <physiologicalReaction direction="left-to-right" evidence="29">
        <dbReference type="Rhea" id="RHEA:47865"/>
    </physiologicalReaction>
</comment>
<feature type="domain" description="Carboxylesterase type B" evidence="44">
    <location>
        <begin position="583"/>
        <end position="1097"/>
    </location>
</feature>
<comment type="catalytic activity">
    <reaction evidence="28">
        <text>9-octadecanoyloxy-octadecanoate + H2O = 9-hydroxy-octadecanoate + octadecanoate + H(+)</text>
        <dbReference type="Rhea" id="RHEA:52096"/>
        <dbReference type="ChEBI" id="CHEBI:15377"/>
        <dbReference type="ChEBI" id="CHEBI:15378"/>
        <dbReference type="ChEBI" id="CHEBI:25629"/>
        <dbReference type="ChEBI" id="CHEBI:136286"/>
        <dbReference type="ChEBI" id="CHEBI:136373"/>
    </reaction>
    <physiologicalReaction direction="left-to-right" evidence="28">
        <dbReference type="Rhea" id="RHEA:52097"/>
    </physiologicalReaction>
</comment>
<evidence type="ECO:0000256" key="20">
    <source>
        <dbReference type="ARBA" id="ARBA00047368"/>
    </source>
</evidence>
<dbReference type="SUPFAM" id="SSF53474">
    <property type="entry name" value="alpha/beta-Hydrolases"/>
    <property type="match status" value="1"/>
</dbReference>
<dbReference type="Gene3D" id="3.40.50.1820">
    <property type="entry name" value="alpha/beta hydrolase"/>
    <property type="match status" value="1"/>
</dbReference>
<comment type="catalytic activity">
    <reaction evidence="31">
        <text>13-(9Z-hexadecenoyloxy)-octadecanoate + H2O = 13-hydroxy-octadecanoate + (9Z)-hexadecenoate + H(+)</text>
        <dbReference type="Rhea" id="RHEA:52076"/>
        <dbReference type="ChEBI" id="CHEBI:15377"/>
        <dbReference type="ChEBI" id="CHEBI:15378"/>
        <dbReference type="ChEBI" id="CHEBI:32372"/>
        <dbReference type="ChEBI" id="CHEBI:136304"/>
        <dbReference type="ChEBI" id="CHEBI:136315"/>
    </reaction>
    <physiologicalReaction direction="left-to-right" evidence="31">
        <dbReference type="Rhea" id="RHEA:52077"/>
    </physiologicalReaction>
</comment>
<dbReference type="GO" id="GO:0001002">
    <property type="term" value="F:RNA polymerase III type 1 promoter sequence-specific DNA binding"/>
    <property type="evidence" value="ECO:0007669"/>
    <property type="project" value="TreeGrafter"/>
</dbReference>
<evidence type="ECO:0000313" key="48">
    <source>
        <dbReference type="Proteomes" id="UP000290572"/>
    </source>
</evidence>
<evidence type="ECO:0000256" key="39">
    <source>
        <dbReference type="ARBA" id="ARBA00075760"/>
    </source>
</evidence>
<dbReference type="PROSITE" id="PS00122">
    <property type="entry name" value="CARBOXYLESTERASE_B_1"/>
    <property type="match status" value="1"/>
</dbReference>
<evidence type="ECO:0000256" key="29">
    <source>
        <dbReference type="ARBA" id="ARBA00049290"/>
    </source>
</evidence>
<comment type="catalytic activity">
    <reaction evidence="35">
        <text>a sterol ester + H2O = a sterol + a fatty acid + H(+)</text>
        <dbReference type="Rhea" id="RHEA:10100"/>
        <dbReference type="ChEBI" id="CHEBI:15377"/>
        <dbReference type="ChEBI" id="CHEBI:15378"/>
        <dbReference type="ChEBI" id="CHEBI:15889"/>
        <dbReference type="ChEBI" id="CHEBI:28868"/>
        <dbReference type="ChEBI" id="CHEBI:35915"/>
        <dbReference type="EC" id="3.1.1.13"/>
    </reaction>
    <physiologicalReaction direction="left-to-right" evidence="35">
        <dbReference type="Rhea" id="RHEA:10101"/>
    </physiologicalReaction>
</comment>
<dbReference type="InterPro" id="IPR042536">
    <property type="entry name" value="TFIIIC_tauA_Sfc1"/>
</dbReference>
<dbReference type="Pfam" id="PF09734">
    <property type="entry name" value="Tau95"/>
    <property type="match status" value="1"/>
</dbReference>
<keyword evidence="7" id="KW-0732">Signal</keyword>
<feature type="region of interest" description="Disordered" evidence="43">
    <location>
        <begin position="1"/>
        <end position="21"/>
    </location>
</feature>
<protein>
    <recommendedName>
        <fullName evidence="38">Bile salt-activated lipase</fullName>
        <ecNumber evidence="18">3.1.1.13</ecNumber>
        <ecNumber evidence="37">3.1.1.6</ecNumber>
    </recommendedName>
    <alternativeName>
        <fullName evidence="40">Bile salt-stimulated lipase</fullName>
    </alternativeName>
    <alternativeName>
        <fullName evidence="41">Carboxyl ester lipase</fullName>
    </alternativeName>
    <alternativeName>
        <fullName evidence="39">Cholesterol esterase</fullName>
    </alternativeName>
    <alternativeName>
        <fullName evidence="42">Pancreatic lysophospholipase</fullName>
    </alternativeName>
    <alternativeName>
        <fullName evidence="19">Sterol esterase</fullName>
    </alternativeName>
</protein>
<evidence type="ECO:0000256" key="38">
    <source>
        <dbReference type="ARBA" id="ARBA00070864"/>
    </source>
</evidence>
<keyword evidence="12" id="KW-1015">Disulfide bond</keyword>
<gene>
    <name evidence="47" type="ORF">ROHU_031741</name>
</gene>
<evidence type="ECO:0000256" key="15">
    <source>
        <dbReference type="ARBA" id="ARBA00023242"/>
    </source>
</evidence>
<keyword evidence="6" id="KW-0964">Secreted</keyword>
<evidence type="ECO:0000313" key="47">
    <source>
        <dbReference type="EMBL" id="RXN08592.1"/>
    </source>
</evidence>
<keyword evidence="8" id="KW-0378">Hydrolase</keyword>
<evidence type="ECO:0000256" key="21">
    <source>
        <dbReference type="ARBA" id="ARBA00047427"/>
    </source>
</evidence>
<evidence type="ECO:0000256" key="35">
    <source>
        <dbReference type="ARBA" id="ARBA00053019"/>
    </source>
</evidence>
<dbReference type="Gene3D" id="3.30.200.160">
    <property type="entry name" value="TFIIIC, subcomplex tauA, subunit Sfc1, barrel domain"/>
    <property type="match status" value="2"/>
</dbReference>
<comment type="subunit">
    <text evidence="36">Interacts with CLC.</text>
</comment>
<evidence type="ECO:0000256" key="9">
    <source>
        <dbReference type="ARBA" id="ARBA00022963"/>
    </source>
</evidence>
<comment type="catalytic activity">
    <reaction evidence="22">
        <text>cholesteryl (9Z-octadecenoate) + H2O = cholesterol + (9Z)-octadecenoate + H(+)</text>
        <dbReference type="Rhea" id="RHEA:33875"/>
        <dbReference type="ChEBI" id="CHEBI:15377"/>
        <dbReference type="ChEBI" id="CHEBI:15378"/>
        <dbReference type="ChEBI" id="CHEBI:16113"/>
        <dbReference type="ChEBI" id="CHEBI:30823"/>
        <dbReference type="ChEBI" id="CHEBI:46898"/>
    </reaction>
    <physiologicalReaction direction="left-to-right" evidence="22">
        <dbReference type="Rhea" id="RHEA:33876"/>
    </physiologicalReaction>
</comment>
<evidence type="ECO:0000256" key="12">
    <source>
        <dbReference type="ARBA" id="ARBA00023157"/>
    </source>
</evidence>
<comment type="catalytic activity">
    <reaction evidence="27">
        <text>9-(9Z-octadecenoyloxy)-octadecanoate + H2O = 9-hydroxy-octadecanoate + (9Z)-octadecenoate + H(+)</text>
        <dbReference type="Rhea" id="RHEA:52048"/>
        <dbReference type="ChEBI" id="CHEBI:15377"/>
        <dbReference type="ChEBI" id="CHEBI:15378"/>
        <dbReference type="ChEBI" id="CHEBI:30823"/>
        <dbReference type="ChEBI" id="CHEBI:136282"/>
        <dbReference type="ChEBI" id="CHEBI:136286"/>
    </reaction>
    <physiologicalReaction direction="left-to-right" evidence="27">
        <dbReference type="Rhea" id="RHEA:52049"/>
    </physiologicalReaction>
</comment>
<evidence type="ECO:0000256" key="6">
    <source>
        <dbReference type="ARBA" id="ARBA00022525"/>
    </source>
</evidence>
<evidence type="ECO:0000256" key="22">
    <source>
        <dbReference type="ARBA" id="ARBA00047653"/>
    </source>
</evidence>
<dbReference type="InterPro" id="IPR019826">
    <property type="entry name" value="Carboxylesterase_B_AS"/>
</dbReference>
<keyword evidence="15" id="KW-0539">Nucleus</keyword>
<accession>A0A498LL96</accession>
<evidence type="ECO:0000256" key="18">
    <source>
        <dbReference type="ARBA" id="ARBA00039150"/>
    </source>
</evidence>
<evidence type="ECO:0000256" key="28">
    <source>
        <dbReference type="ARBA" id="ARBA00049221"/>
    </source>
</evidence>
<dbReference type="InterPro" id="IPR019136">
    <property type="entry name" value="TF_IIIC_su-5_HTH"/>
</dbReference>
<evidence type="ECO:0000256" key="41">
    <source>
        <dbReference type="ARBA" id="ARBA00080674"/>
    </source>
</evidence>
<keyword evidence="10" id="KW-0443">Lipid metabolism</keyword>
<dbReference type="GO" id="GO:0000127">
    <property type="term" value="C:transcription factor TFIIIC complex"/>
    <property type="evidence" value="ECO:0007669"/>
    <property type="project" value="InterPro"/>
</dbReference>
<evidence type="ECO:0000256" key="14">
    <source>
        <dbReference type="ARBA" id="ARBA00023180"/>
    </source>
</evidence>
<dbReference type="GO" id="GO:0008126">
    <property type="term" value="F:acetylesterase activity"/>
    <property type="evidence" value="ECO:0007669"/>
    <property type="project" value="UniProtKB-EC"/>
</dbReference>
<comment type="similarity">
    <text evidence="4">Belongs to the type-B carboxylesterase/lipase family.</text>
</comment>
<dbReference type="STRING" id="84645.A0A498LL96"/>
<comment type="catalytic activity">
    <reaction evidence="17">
        <text>a butanoate ester + H2O = an aliphatic alcohol + butanoate + H(+)</text>
        <dbReference type="Rhea" id="RHEA:47348"/>
        <dbReference type="ChEBI" id="CHEBI:2571"/>
        <dbReference type="ChEBI" id="CHEBI:15377"/>
        <dbReference type="ChEBI" id="CHEBI:15378"/>
        <dbReference type="ChEBI" id="CHEBI:17968"/>
        <dbReference type="ChEBI" id="CHEBI:50477"/>
    </reaction>
    <physiologicalReaction direction="left-to-right" evidence="17">
        <dbReference type="Rhea" id="RHEA:47349"/>
    </physiologicalReaction>
</comment>
<comment type="catalytic activity">
    <reaction evidence="24">
        <text>1,2,3-tri-(9Z-octadecenoyl)-glycerol + H2O = di-(9Z)-octadecenoylglycerol + (9Z)-octadecenoate + H(+)</text>
        <dbReference type="Rhea" id="RHEA:38575"/>
        <dbReference type="ChEBI" id="CHEBI:15377"/>
        <dbReference type="ChEBI" id="CHEBI:15378"/>
        <dbReference type="ChEBI" id="CHEBI:30823"/>
        <dbReference type="ChEBI" id="CHEBI:53753"/>
        <dbReference type="ChEBI" id="CHEBI:75945"/>
    </reaction>
    <physiologicalReaction direction="left-to-right" evidence="24">
        <dbReference type="Rhea" id="RHEA:38576"/>
    </physiologicalReaction>
</comment>
<name>A0A498LL96_LABRO</name>
<feature type="region of interest" description="Disordered" evidence="43">
    <location>
        <begin position="467"/>
        <end position="491"/>
    </location>
</feature>
<dbReference type="FunFam" id="3.30.200.160:FF:000002">
    <property type="entry name" value="Transcription factor IIIC, subunit 5"/>
    <property type="match status" value="2"/>
</dbReference>
<dbReference type="InterPro" id="IPR040454">
    <property type="entry name" value="TF_IIIC_Tfc1/Sfc1"/>
</dbReference>
<evidence type="ECO:0000256" key="17">
    <source>
        <dbReference type="ARBA" id="ARBA00033629"/>
    </source>
</evidence>
<evidence type="ECO:0000259" key="45">
    <source>
        <dbReference type="Pfam" id="PF09734"/>
    </source>
</evidence>
<feature type="domain" description="Transcription factor IIIC subunit Tfc1/Sfc1 triple barrel" evidence="46">
    <location>
        <begin position="313"/>
        <end position="406"/>
    </location>
</feature>
<evidence type="ECO:0000256" key="31">
    <source>
        <dbReference type="ARBA" id="ARBA00049322"/>
    </source>
</evidence>
<evidence type="ECO:0000256" key="19">
    <source>
        <dbReference type="ARBA" id="ARBA00042120"/>
    </source>
</evidence>
<dbReference type="CDD" id="cd00312">
    <property type="entry name" value="Esterase_lipase"/>
    <property type="match status" value="1"/>
</dbReference>
<evidence type="ECO:0000256" key="25">
    <source>
        <dbReference type="ARBA" id="ARBA00048680"/>
    </source>
</evidence>
<comment type="subcellular location">
    <subcellularLocation>
        <location evidence="2">Nucleus</location>
    </subcellularLocation>
    <subcellularLocation>
        <location evidence="3">Secreted</location>
    </subcellularLocation>
</comment>
<feature type="domain" description="Transcription factor IIIC subunit Tfc1/Sfc1 triple barrel" evidence="46">
    <location>
        <begin position="43"/>
        <end position="143"/>
    </location>
</feature>
<evidence type="ECO:0000256" key="2">
    <source>
        <dbReference type="ARBA" id="ARBA00004123"/>
    </source>
</evidence>
<evidence type="ECO:0000256" key="24">
    <source>
        <dbReference type="ARBA" id="ARBA00048386"/>
    </source>
</evidence>
<dbReference type="EC" id="3.1.1.13" evidence="18"/>
<evidence type="ECO:0000256" key="7">
    <source>
        <dbReference type="ARBA" id="ARBA00022729"/>
    </source>
</evidence>
<dbReference type="GO" id="GO:0005576">
    <property type="term" value="C:extracellular region"/>
    <property type="evidence" value="ECO:0007669"/>
    <property type="project" value="UniProtKB-SubCell"/>
</dbReference>
<evidence type="ECO:0000259" key="46">
    <source>
        <dbReference type="Pfam" id="PF17682"/>
    </source>
</evidence>
<comment type="catalytic activity">
    <reaction evidence="30">
        <text>13-(9Z-octadecenoyloxy)-octadecanoate + H2O = 13-hydroxy-octadecanoate + (9Z)-octadecenoate + H(+)</text>
        <dbReference type="Rhea" id="RHEA:52064"/>
        <dbReference type="ChEBI" id="CHEBI:15377"/>
        <dbReference type="ChEBI" id="CHEBI:15378"/>
        <dbReference type="ChEBI" id="CHEBI:30823"/>
        <dbReference type="ChEBI" id="CHEBI:136303"/>
        <dbReference type="ChEBI" id="CHEBI:136304"/>
    </reaction>
    <physiologicalReaction direction="left-to-right" evidence="30">
        <dbReference type="Rhea" id="RHEA:52065"/>
    </physiologicalReaction>
</comment>
<feature type="compositionally biased region" description="Polar residues" evidence="43">
    <location>
        <begin position="1"/>
        <end position="11"/>
    </location>
</feature>
<dbReference type="InterPro" id="IPR002018">
    <property type="entry name" value="CarbesteraseB"/>
</dbReference>
<evidence type="ECO:0000256" key="4">
    <source>
        <dbReference type="ARBA" id="ARBA00005964"/>
    </source>
</evidence>
<dbReference type="InterPro" id="IPR041499">
    <property type="entry name" value="Tfc1/Sfc1_N"/>
</dbReference>
<comment type="catalytic activity">
    <reaction evidence="1">
        <text>9-(9Z-hexadecenoyloxy)-octadecanoate + H2O = (9Z)-hexadecenoate + 9-hydroxy-octadecanoate + H(+)</text>
        <dbReference type="Rhea" id="RHEA:52068"/>
        <dbReference type="ChEBI" id="CHEBI:15377"/>
        <dbReference type="ChEBI" id="CHEBI:15378"/>
        <dbReference type="ChEBI" id="CHEBI:32372"/>
        <dbReference type="ChEBI" id="CHEBI:136286"/>
        <dbReference type="ChEBI" id="CHEBI:136309"/>
    </reaction>
    <physiologicalReaction direction="left-to-right" evidence="1">
        <dbReference type="Rhea" id="RHEA:52069"/>
    </physiologicalReaction>
</comment>
<proteinExistence type="inferred from homology"/>
<evidence type="ECO:0000256" key="16">
    <source>
        <dbReference type="ARBA" id="ARBA00023369"/>
    </source>
</evidence>
<evidence type="ECO:0000256" key="8">
    <source>
        <dbReference type="ARBA" id="ARBA00022801"/>
    </source>
</evidence>
<dbReference type="PANTHER" id="PTHR13230:SF5">
    <property type="entry name" value="GENERAL TRANSCRIPTION FACTOR 3C POLYPEPTIDE 5"/>
    <property type="match status" value="1"/>
</dbReference>
<evidence type="ECO:0000256" key="42">
    <source>
        <dbReference type="ARBA" id="ARBA00082326"/>
    </source>
</evidence>
<keyword evidence="14" id="KW-0325">Glycoprotein</keyword>
<comment type="catalytic activity">
    <reaction evidence="33">
        <text>an acetyl ester + H2O = an aliphatic alcohol + acetate + H(+)</text>
        <dbReference type="Rhea" id="RHEA:12957"/>
        <dbReference type="ChEBI" id="CHEBI:2571"/>
        <dbReference type="ChEBI" id="CHEBI:15377"/>
        <dbReference type="ChEBI" id="CHEBI:15378"/>
        <dbReference type="ChEBI" id="CHEBI:30089"/>
        <dbReference type="ChEBI" id="CHEBI:47622"/>
        <dbReference type="EC" id="3.1.1.6"/>
    </reaction>
    <physiologicalReaction direction="left-to-right" evidence="33">
        <dbReference type="Rhea" id="RHEA:12958"/>
    </physiologicalReaction>
</comment>
<evidence type="ECO:0000256" key="33">
    <source>
        <dbReference type="ARBA" id="ARBA00051791"/>
    </source>
</evidence>
<evidence type="ECO:0000259" key="44">
    <source>
        <dbReference type="Pfam" id="PF00135"/>
    </source>
</evidence>
<evidence type="ECO:0000256" key="43">
    <source>
        <dbReference type="SAM" id="MobiDB-lite"/>
    </source>
</evidence>
<evidence type="ECO:0000256" key="11">
    <source>
        <dbReference type="ARBA" id="ARBA00023125"/>
    </source>
</evidence>
<evidence type="ECO:0000256" key="13">
    <source>
        <dbReference type="ARBA" id="ARBA00023163"/>
    </source>
</evidence>
<evidence type="ECO:0000256" key="40">
    <source>
        <dbReference type="ARBA" id="ARBA00078987"/>
    </source>
</evidence>
<dbReference type="GO" id="GO:0001003">
    <property type="term" value="F:RNA polymerase III type 2 promoter sequence-specific DNA binding"/>
    <property type="evidence" value="ECO:0007669"/>
    <property type="project" value="TreeGrafter"/>
</dbReference>
<comment type="catalytic activity">
    <reaction evidence="25">
        <text>12-octadecanoyloxy-octadecanoate + H2O = 12-hydroxyoctadecanoate + octadecanoate + H(+)</text>
        <dbReference type="Rhea" id="RHEA:52080"/>
        <dbReference type="ChEBI" id="CHEBI:15377"/>
        <dbReference type="ChEBI" id="CHEBI:15378"/>
        <dbReference type="ChEBI" id="CHEBI:25629"/>
        <dbReference type="ChEBI" id="CHEBI:84201"/>
        <dbReference type="ChEBI" id="CHEBI:136330"/>
    </reaction>
    <physiologicalReaction direction="left-to-right" evidence="25">
        <dbReference type="Rhea" id="RHEA:52081"/>
    </physiologicalReaction>
</comment>
<evidence type="ECO:0000256" key="30">
    <source>
        <dbReference type="ARBA" id="ARBA00049296"/>
    </source>
</evidence>
<feature type="domain" description="Transcription factor IIIC subunit 5 HTH" evidence="45">
    <location>
        <begin position="178"/>
        <end position="261"/>
    </location>
</feature>
<comment type="catalytic activity">
    <reaction evidence="26">
        <text>12-(9Z-octadecenoyloxy)-octadecanoate + H2O = 12-hydroxyoctadecanoate + (9Z)-octadecenoate + H(+)</text>
        <dbReference type="Rhea" id="RHEA:52060"/>
        <dbReference type="ChEBI" id="CHEBI:15377"/>
        <dbReference type="ChEBI" id="CHEBI:15378"/>
        <dbReference type="ChEBI" id="CHEBI:30823"/>
        <dbReference type="ChEBI" id="CHEBI:84201"/>
        <dbReference type="ChEBI" id="CHEBI:136302"/>
    </reaction>
    <physiologicalReaction direction="left-to-right" evidence="26">
        <dbReference type="Rhea" id="RHEA:52061"/>
    </physiologicalReaction>
</comment>
<evidence type="ECO:0000256" key="34">
    <source>
        <dbReference type="ARBA" id="ARBA00052473"/>
    </source>
</evidence>
<evidence type="ECO:0000256" key="5">
    <source>
        <dbReference type="ARBA" id="ARBA00022487"/>
    </source>
</evidence>
<dbReference type="GO" id="GO:0006384">
    <property type="term" value="P:transcription initiation at RNA polymerase III promoter"/>
    <property type="evidence" value="ECO:0007669"/>
    <property type="project" value="InterPro"/>
</dbReference>
<dbReference type="Pfam" id="PF00135">
    <property type="entry name" value="COesterase"/>
    <property type="match status" value="1"/>
</dbReference>
<keyword evidence="9" id="KW-0442">Lipid degradation</keyword>
<comment type="catalytic activity">
    <reaction evidence="23">
        <text>9-hexadecanoyloxy-octadecanoate + H2O = 9-hydroxy-octadecanoate + hexadecanoate + H(+)</text>
        <dbReference type="Rhea" id="RHEA:52052"/>
        <dbReference type="ChEBI" id="CHEBI:7896"/>
        <dbReference type="ChEBI" id="CHEBI:15377"/>
        <dbReference type="ChEBI" id="CHEBI:15378"/>
        <dbReference type="ChEBI" id="CHEBI:83670"/>
        <dbReference type="ChEBI" id="CHEBI:136286"/>
    </reaction>
    <physiologicalReaction direction="left-to-right" evidence="23">
        <dbReference type="Rhea" id="RHEA:52053"/>
    </physiologicalReaction>
</comment>
<evidence type="ECO:0000256" key="3">
    <source>
        <dbReference type="ARBA" id="ARBA00004613"/>
    </source>
</evidence>
<dbReference type="GO" id="GO:0016042">
    <property type="term" value="P:lipid catabolic process"/>
    <property type="evidence" value="ECO:0007669"/>
    <property type="project" value="UniProtKB-KW"/>
</dbReference>
<keyword evidence="11" id="KW-0238">DNA-binding</keyword>
<dbReference type="AlphaFoldDB" id="A0A498LL96"/>
<keyword evidence="48" id="KW-1185">Reference proteome</keyword>
<evidence type="ECO:0000256" key="26">
    <source>
        <dbReference type="ARBA" id="ARBA00048701"/>
    </source>
</evidence>
<dbReference type="EMBL" id="QBIY01013305">
    <property type="protein sequence ID" value="RXN08592.1"/>
    <property type="molecule type" value="Genomic_DNA"/>
</dbReference>
<keyword evidence="13" id="KW-0804">Transcription</keyword>
<evidence type="ECO:0000256" key="23">
    <source>
        <dbReference type="ARBA" id="ARBA00047863"/>
    </source>
</evidence>
<dbReference type="Proteomes" id="UP000290572">
    <property type="component" value="Unassembled WGS sequence"/>
</dbReference>
<dbReference type="EC" id="3.1.1.6" evidence="37"/>
<feature type="compositionally biased region" description="Polar residues" evidence="43">
    <location>
        <begin position="473"/>
        <end position="487"/>
    </location>
</feature>
<comment type="catalytic activity">
    <reaction evidence="21">
        <text>13-octadecanoyloxy-octadecanoate + H2O = 13-hydroxy-octadecanoate + octadecanoate + H(+)</text>
        <dbReference type="Rhea" id="RHEA:52084"/>
        <dbReference type="ChEBI" id="CHEBI:15377"/>
        <dbReference type="ChEBI" id="CHEBI:15378"/>
        <dbReference type="ChEBI" id="CHEBI:25629"/>
        <dbReference type="ChEBI" id="CHEBI:136304"/>
        <dbReference type="ChEBI" id="CHEBI:136335"/>
    </reaction>
    <physiologicalReaction direction="left-to-right" evidence="21">
        <dbReference type="Rhea" id="RHEA:52085"/>
    </physiologicalReaction>
</comment>
<sequence>MDPVLTSNPASAGTDVRNKGESQDAVVVSGNTATLALSDTSLVCVEYPAVVNNVDTMLESIGGEEGVSKTYGDSSKRLELRFRPKDPFSHPAYGNRYSSTNLLLRVRRRTRKGNSAETQISMEIVGLIGTTYKFQGMADFQYLASHNDPDGNQMSLYDKIILRKPEKKDFYDSPVPLFLPPPIFSRLDTPVDYYYRPDVLHSRETAMQSVLLKDHIIAPNRARRPNNAIFVNFDDKTIPSEPLEAAVMSWKKVCVHPNDVKAEQQLRQSKMDPVLTSNPASAGTDVRNKGESQDAVVVSGNTATLALSDTSLVCVEYPAVVNNVDTMLESIGGEEGVSKTYGDSSKRLELRFRPKDPFSHPAYGNRYSSTNLLLRVRRRTRKGNSAETQISMEIVGLIGTTYKFQGPWRSLWVRFGYDPRKTAEAKIYQVLDFRIRYGMKHGFGVNDMPVKPKRSAYHYSHPTTINRAVPQPASVSDITQESPSSSGPKPATAKYLLKDSVYIFREGMLPPYRQMFYQLCDLDVEKIKNIIHKNDGKEEVCDERDGWCVPHTADELRNIISGMIQQHVRVNRPASSTQKPLGTVSTEGGTVQGRNLLIGYFRYMDVFKGIPFAAPPDILQKPVPHPGWDGVLKTTEYGNECMQLNSFSTDVEGSENCLFLNIWVPHGSTVSTNLPVMVYIYGGGFLLGSSQSTGFLVNHLYDGQEIADRGNVIVVTFNYRVGTLGFLSSGDADAPGNYGLWDQHAAIAWVHRNIRNFGGNPDNITIFGESAGGVSVGLQILSPKNKGLVRRAISQSGAALCPWAINRNPRQHAEEIARKVGCPTDSGMVACLRMTNARSLTLAGTVDLFTSASEPIIQNLYLFPVIDGDFLPGEPDTLFGNAADIDYLAGVNDMDGHIFATLDVPSVNIPLLPTTVEEIRALSMAFSESRGVDAGIATFEQYTFSWGSNPSETDIKKTAVDLETDYIFLVPTQTALYLHSDHAVSGRTYSYLFSEPSRIPVYPLWMGADHADDLQYVFGKPFSVPLSYLPRHRDVSDYMISYWTNFAQTGDPNNGESRVPVIWPEFASSGHQYLEINSKMNSDSVKKMLKTRMVYYWTTVFASYPVVKKN</sequence>
<dbReference type="FunFam" id="3.40.50.1820:FF:000100">
    <property type="entry name" value="Carboxylic ester hydrolase"/>
    <property type="match status" value="1"/>
</dbReference>
<evidence type="ECO:0000256" key="36">
    <source>
        <dbReference type="ARBA" id="ARBA00064516"/>
    </source>
</evidence>
<comment type="catalytic activity">
    <reaction evidence="16">
        <text>a triacylglycerol + H2O = a diacylglycerol + a fatty acid + H(+)</text>
        <dbReference type="Rhea" id="RHEA:12044"/>
        <dbReference type="ChEBI" id="CHEBI:15377"/>
        <dbReference type="ChEBI" id="CHEBI:15378"/>
        <dbReference type="ChEBI" id="CHEBI:17855"/>
        <dbReference type="ChEBI" id="CHEBI:18035"/>
        <dbReference type="ChEBI" id="CHEBI:28868"/>
        <dbReference type="EC" id="3.1.1.3"/>
    </reaction>
    <physiologicalReaction direction="left-to-right" evidence="16">
        <dbReference type="Rhea" id="RHEA:12045"/>
    </physiologicalReaction>
</comment>
<evidence type="ECO:0000256" key="37">
    <source>
        <dbReference type="ARBA" id="ARBA00067090"/>
    </source>
</evidence>
<comment type="caution">
    <text evidence="47">The sequence shown here is derived from an EMBL/GenBank/DDBJ whole genome shotgun (WGS) entry which is preliminary data.</text>
</comment>
<evidence type="ECO:0000256" key="32">
    <source>
        <dbReference type="ARBA" id="ARBA00049428"/>
    </source>
</evidence>
<evidence type="ECO:0000256" key="10">
    <source>
        <dbReference type="ARBA" id="ARBA00023098"/>
    </source>
</evidence>
<evidence type="ECO:0000256" key="1">
    <source>
        <dbReference type="ARBA" id="ARBA00000923"/>
    </source>
</evidence>
<dbReference type="PANTHER" id="PTHR13230">
    <property type="entry name" value="GENERAL TRANSCRIPTION FACTOR IIIC, POLYPEPTIDE 5"/>
    <property type="match status" value="1"/>
</dbReference>
<keyword evidence="5" id="KW-0719">Serine esterase</keyword>
<dbReference type="GO" id="GO:0004771">
    <property type="term" value="F:sterol ester esterase activity"/>
    <property type="evidence" value="ECO:0007669"/>
    <property type="project" value="UniProtKB-EC"/>
</dbReference>
<comment type="catalytic activity">
    <reaction evidence="32">
        <text>12-(9Z-hexadecenoyloxy)-octadecanoate + H2O = 12-hydroxyoctadecanoate + (9Z)-hexadecenoate + H(+)</text>
        <dbReference type="Rhea" id="RHEA:52072"/>
        <dbReference type="ChEBI" id="CHEBI:15377"/>
        <dbReference type="ChEBI" id="CHEBI:15378"/>
        <dbReference type="ChEBI" id="CHEBI:32372"/>
        <dbReference type="ChEBI" id="CHEBI:84201"/>
        <dbReference type="ChEBI" id="CHEBI:136312"/>
    </reaction>
    <physiologicalReaction direction="left-to-right" evidence="32">
        <dbReference type="Rhea" id="RHEA:52073"/>
    </physiologicalReaction>
</comment>
<dbReference type="GO" id="GO:0005634">
    <property type="term" value="C:nucleus"/>
    <property type="evidence" value="ECO:0007669"/>
    <property type="project" value="UniProtKB-SubCell"/>
</dbReference>
<comment type="catalytic activity">
    <reaction evidence="20">
        <text>12-hexadecanoyloxy-octadecanoate + H2O = 12-hydroxyoctadecanoate + hexadecanoate + H(+)</text>
        <dbReference type="Rhea" id="RHEA:52056"/>
        <dbReference type="ChEBI" id="CHEBI:7896"/>
        <dbReference type="ChEBI" id="CHEBI:15377"/>
        <dbReference type="ChEBI" id="CHEBI:15378"/>
        <dbReference type="ChEBI" id="CHEBI:83677"/>
        <dbReference type="ChEBI" id="CHEBI:84201"/>
    </reaction>
    <physiologicalReaction direction="left-to-right" evidence="20">
        <dbReference type="Rhea" id="RHEA:52057"/>
    </physiologicalReaction>
</comment>
<dbReference type="InterPro" id="IPR029058">
    <property type="entry name" value="AB_hydrolase_fold"/>
</dbReference>
<dbReference type="GO" id="GO:0004806">
    <property type="term" value="F:triacylglycerol lipase activity"/>
    <property type="evidence" value="ECO:0007669"/>
    <property type="project" value="UniProtKB-EC"/>
</dbReference>
<organism evidence="47 48">
    <name type="scientific">Labeo rohita</name>
    <name type="common">Indian major carp</name>
    <name type="synonym">Cyprinus rohita</name>
    <dbReference type="NCBI Taxonomy" id="84645"/>
    <lineage>
        <taxon>Eukaryota</taxon>
        <taxon>Metazoa</taxon>
        <taxon>Chordata</taxon>
        <taxon>Craniata</taxon>
        <taxon>Vertebrata</taxon>
        <taxon>Euteleostomi</taxon>
        <taxon>Actinopterygii</taxon>
        <taxon>Neopterygii</taxon>
        <taxon>Teleostei</taxon>
        <taxon>Ostariophysi</taxon>
        <taxon>Cypriniformes</taxon>
        <taxon>Cyprinidae</taxon>
        <taxon>Labeoninae</taxon>
        <taxon>Labeonini</taxon>
        <taxon>Labeo</taxon>
    </lineage>
</organism>